<proteinExistence type="predicted"/>
<dbReference type="InterPro" id="IPR003032">
    <property type="entry name" value="Ryanodine_rcpt"/>
</dbReference>
<sequence>ESVEENAYVVLRLLIRRPECFGPALRGDRGDGLLAAMKEAISISEDPSMDGPLLSQNSNRSMDAVHNNDNDLIHMGHAIMTFYSALIDLLGRCAPEMHLIQGGKGEAIRIRAILRSLIPVQDLEGVISICFQLPSVSKDGVLVEPDLSTVFCPDHKAAMVLFLDRVYGIEEQSFLLHLLEVGFLPDLQAAVSLDTTDLGSTDMALALNRYLCTAVLPLLTKCSSLFHDLEDHAPLVDSLIQAIYRLSRALSLTRAQRNTTEDCLLALCSKLQPSMMQPLLQRLVFDVLHLSDHSKMPLKMLNNHYEQRWMYYSQAGRQDDRNLASEEELHLSRKLFWGVFRTLTKKCLVAVAKALPPDYVEPGGLSQMDRITSVDTDGYFDPLPVDTSNVSVPEQLEFVVNKYAEHTHEKWSLEKFASGWVHGEQLCENTKVHPLLKPYRALAEKEKDAYRWGIKETIKSMLAFGWTIERTKEGDAFGLLVCARRVSQSGQLSFEGASTFSPKPLDMSSITLSWEQFAMAEQLAENYHNAWARTKKLELESNGGGGHSMLLPYDALTAKEKTKFREKAQDILKFFLLHGYTVWRDRKTVEMDFPATANCFGHIFLQRMLYYTEEAQESMLKL</sequence>
<dbReference type="Gene3D" id="1.10.490.160">
    <property type="match status" value="1"/>
</dbReference>
<organism evidence="2 3">
    <name type="scientific">Ameca splendens</name>
    <dbReference type="NCBI Taxonomy" id="208324"/>
    <lineage>
        <taxon>Eukaryota</taxon>
        <taxon>Metazoa</taxon>
        <taxon>Chordata</taxon>
        <taxon>Craniata</taxon>
        <taxon>Vertebrata</taxon>
        <taxon>Euteleostomi</taxon>
        <taxon>Actinopterygii</taxon>
        <taxon>Neopterygii</taxon>
        <taxon>Teleostei</taxon>
        <taxon>Neoteleostei</taxon>
        <taxon>Acanthomorphata</taxon>
        <taxon>Ovalentaria</taxon>
        <taxon>Atherinomorphae</taxon>
        <taxon>Cyprinodontiformes</taxon>
        <taxon>Goodeidae</taxon>
        <taxon>Ameca</taxon>
    </lineage>
</organism>
<dbReference type="PANTHER" id="PTHR46399:SF7">
    <property type="entry name" value="RYANODINE RECEPTOR 2"/>
    <property type="match status" value="1"/>
</dbReference>
<dbReference type="InterPro" id="IPR015925">
    <property type="entry name" value="Ryanodine_IP3_receptor"/>
</dbReference>
<evidence type="ECO:0000313" key="2">
    <source>
        <dbReference type="EMBL" id="MEQ2292923.1"/>
    </source>
</evidence>
<name>A0ABV0YHJ8_9TELE</name>
<dbReference type="PANTHER" id="PTHR46399">
    <property type="entry name" value="B30.2/SPRY DOMAIN-CONTAINING PROTEIN"/>
    <property type="match status" value="1"/>
</dbReference>
<keyword evidence="2" id="KW-0675">Receptor</keyword>
<feature type="domain" description="Ryanodine receptor Ryr" evidence="1">
    <location>
        <begin position="500"/>
        <end position="583"/>
    </location>
</feature>
<comment type="caution">
    <text evidence="2">The sequence shown here is derived from an EMBL/GenBank/DDBJ whole genome shotgun (WGS) entry which is preliminary data.</text>
</comment>
<accession>A0ABV0YHJ8</accession>
<reference evidence="2 3" key="1">
    <citation type="submission" date="2021-06" db="EMBL/GenBank/DDBJ databases">
        <authorList>
            <person name="Palmer J.M."/>
        </authorList>
    </citation>
    <scope>NUCLEOTIDE SEQUENCE [LARGE SCALE GENOMIC DNA]</scope>
    <source>
        <strain evidence="2 3">AS_MEX2019</strain>
        <tissue evidence="2">Muscle</tissue>
    </source>
</reference>
<keyword evidence="3" id="KW-1185">Reference proteome</keyword>
<feature type="non-terminal residue" evidence="2">
    <location>
        <position position="1"/>
    </location>
</feature>
<evidence type="ECO:0000313" key="3">
    <source>
        <dbReference type="Proteomes" id="UP001469553"/>
    </source>
</evidence>
<dbReference type="Pfam" id="PF02026">
    <property type="entry name" value="RyR"/>
    <property type="match status" value="2"/>
</dbReference>
<dbReference type="Proteomes" id="UP001469553">
    <property type="component" value="Unassembled WGS sequence"/>
</dbReference>
<evidence type="ECO:0000259" key="1">
    <source>
        <dbReference type="Pfam" id="PF02026"/>
    </source>
</evidence>
<dbReference type="EMBL" id="JAHRIP010031195">
    <property type="protein sequence ID" value="MEQ2292923.1"/>
    <property type="molecule type" value="Genomic_DNA"/>
</dbReference>
<protein>
    <submittedName>
        <fullName evidence="2">Ryanodine receptor 2</fullName>
    </submittedName>
</protein>
<feature type="non-terminal residue" evidence="2">
    <location>
        <position position="622"/>
    </location>
</feature>
<gene>
    <name evidence="2" type="primary">RYR2_8</name>
    <name evidence="2" type="ORF">AMECASPLE_027791</name>
</gene>
<feature type="domain" description="Ryanodine receptor Ryr" evidence="1">
    <location>
        <begin position="380"/>
        <end position="470"/>
    </location>
</feature>